<keyword evidence="1" id="KW-0472">Membrane</keyword>
<feature type="transmembrane region" description="Helical" evidence="1">
    <location>
        <begin position="63"/>
        <end position="82"/>
    </location>
</feature>
<evidence type="ECO:0000256" key="1">
    <source>
        <dbReference type="SAM" id="Phobius"/>
    </source>
</evidence>
<name>A0A1S7DSX2_RIEAN</name>
<protein>
    <submittedName>
        <fullName evidence="2">Uncharacterized protein</fullName>
    </submittedName>
</protein>
<gene>
    <name evidence="2" type="ORF">AB406_1268</name>
</gene>
<dbReference type="EMBL" id="CP011859">
    <property type="protein sequence ID" value="AQY22216.1"/>
    <property type="molecule type" value="Genomic_DNA"/>
</dbReference>
<dbReference type="AlphaFoldDB" id="A0A1S7DSX2"/>
<accession>A0A1S7DSX2</accession>
<sequence length="201" mass="23690">MQNRNFSLPFLRLRHPQNVSCNGMSTTLLKNIIFYLFIIISGLFTLIPYVIFSVYELDSAMNISFNNKYLILIFAVIFYFLFRNKLFNFKSDTKFFKPILRVCLFIFGVFIIWMFSISIITNSSLIFNSLFGKQKTINVKSIVLDTEKTKSKNGTIHNYITIEIPEIKRKVKIKVKKEYQINDIYTDTLKLGSLNMVYKYK</sequence>
<feature type="transmembrane region" description="Helical" evidence="1">
    <location>
        <begin position="102"/>
        <end position="120"/>
    </location>
</feature>
<reference evidence="2 3" key="1">
    <citation type="submission" date="2015-06" db="EMBL/GenBank/DDBJ databases">
        <title>R. anatipestifer strain HXb2 is the most virulent strain so far, and the genome sequence would help us uncover the pathogenesis.</title>
        <authorList>
            <person name="Hu Q."/>
            <person name="Qi J."/>
            <person name="Bo H."/>
            <person name="Liu G."/>
            <person name="Tao M."/>
            <person name="Ding Y."/>
            <person name="Xue Y."/>
        </authorList>
    </citation>
    <scope>NUCLEOTIDE SEQUENCE [LARGE SCALE GENOMIC DNA]</scope>
    <source>
        <strain evidence="2 3">HXb2</strain>
    </source>
</reference>
<dbReference type="Proteomes" id="UP000189883">
    <property type="component" value="Chromosome"/>
</dbReference>
<organism evidence="2 3">
    <name type="scientific">Riemerella anatipestifer</name>
    <name type="common">Moraxella anatipestifer</name>
    <dbReference type="NCBI Taxonomy" id="34085"/>
    <lineage>
        <taxon>Bacteria</taxon>
        <taxon>Pseudomonadati</taxon>
        <taxon>Bacteroidota</taxon>
        <taxon>Flavobacteriia</taxon>
        <taxon>Flavobacteriales</taxon>
        <taxon>Weeksellaceae</taxon>
        <taxon>Riemerella</taxon>
    </lineage>
</organism>
<keyword evidence="1" id="KW-1133">Transmembrane helix</keyword>
<evidence type="ECO:0000313" key="3">
    <source>
        <dbReference type="Proteomes" id="UP000189883"/>
    </source>
</evidence>
<proteinExistence type="predicted"/>
<feature type="transmembrane region" description="Helical" evidence="1">
    <location>
        <begin position="32"/>
        <end position="51"/>
    </location>
</feature>
<keyword evidence="1" id="KW-0812">Transmembrane</keyword>
<evidence type="ECO:0000313" key="2">
    <source>
        <dbReference type="EMBL" id="AQY22216.1"/>
    </source>
</evidence>